<feature type="domain" description="Cytochrome c" evidence="5">
    <location>
        <begin position="39"/>
        <end position="147"/>
    </location>
</feature>
<dbReference type="Pfam" id="PF00034">
    <property type="entry name" value="Cytochrom_C"/>
    <property type="match status" value="1"/>
</dbReference>
<dbReference type="PANTHER" id="PTHR35008:SF8">
    <property type="entry name" value="ALCOHOL DEHYDROGENASE CYTOCHROME C SUBUNIT"/>
    <property type="match status" value="1"/>
</dbReference>
<sequence length="312" mass="32729">MLRRLAVAVVALAALGGAGFWLLTEPKPLSAAEIPDHPGNAAKGELLFWAGGCASCHAAPGAKGDDKLVLGGGEPIVSPFGTFHPPNISPDKTHGIGSWSTLDFVNAMKRGLGPGGEQLYPAFPYTSYQRMPVADLVDLKAYLDTLPPVATDSPPHELPFPFSIRRGLGLWKLLYLDGETFEPDPTKSDEINRGAYLVEGPGHCNECHTPRNALGGLDFTHHLAGAPNPSGQGFIPNITGGKGGIGDWSAEDIANFFETGMTPEFDSVGGTMVDVQENIAHLPASDRAAIAAYLKDLPPLDRSDGGAAATAD</sequence>
<feature type="domain" description="Cytochrome c" evidence="5">
    <location>
        <begin position="189"/>
        <end position="298"/>
    </location>
</feature>
<dbReference type="PANTHER" id="PTHR35008">
    <property type="entry name" value="BLL4482 PROTEIN-RELATED"/>
    <property type="match status" value="1"/>
</dbReference>
<reference evidence="6 7" key="1">
    <citation type="submission" date="2016-11" db="EMBL/GenBank/DDBJ databases">
        <authorList>
            <person name="Jaros S."/>
            <person name="Januszkiewicz K."/>
            <person name="Wedrychowicz H."/>
        </authorList>
    </citation>
    <scope>NUCLEOTIDE SEQUENCE [LARGE SCALE GENOMIC DNA]</scope>
    <source>
        <strain evidence="6 7">DSM 19436</strain>
    </source>
</reference>
<keyword evidence="1 4" id="KW-0349">Heme</keyword>
<dbReference type="InterPro" id="IPR009056">
    <property type="entry name" value="Cyt_c-like_dom"/>
</dbReference>
<dbReference type="PROSITE" id="PS51007">
    <property type="entry name" value="CYTC"/>
    <property type="match status" value="2"/>
</dbReference>
<keyword evidence="2 4" id="KW-0479">Metal-binding</keyword>
<dbReference type="InterPro" id="IPR036909">
    <property type="entry name" value="Cyt_c-like_dom_sf"/>
</dbReference>
<dbReference type="AlphaFoldDB" id="A0A1M4V503"/>
<dbReference type="GO" id="GO:0020037">
    <property type="term" value="F:heme binding"/>
    <property type="evidence" value="ECO:0007669"/>
    <property type="project" value="InterPro"/>
</dbReference>
<dbReference type="SUPFAM" id="SSF46626">
    <property type="entry name" value="Cytochrome c"/>
    <property type="match status" value="2"/>
</dbReference>
<organism evidence="6 7">
    <name type="scientific">Kaistia soli DSM 19436</name>
    <dbReference type="NCBI Taxonomy" id="1122133"/>
    <lineage>
        <taxon>Bacteria</taxon>
        <taxon>Pseudomonadati</taxon>
        <taxon>Pseudomonadota</taxon>
        <taxon>Alphaproteobacteria</taxon>
        <taxon>Hyphomicrobiales</taxon>
        <taxon>Kaistiaceae</taxon>
        <taxon>Kaistia</taxon>
    </lineage>
</organism>
<dbReference type="RefSeq" id="WP_073051301.1">
    <property type="nucleotide sequence ID" value="NZ_FQUP01000001.1"/>
</dbReference>
<evidence type="ECO:0000313" key="7">
    <source>
        <dbReference type="Proteomes" id="UP000184485"/>
    </source>
</evidence>
<name>A0A1M4V503_9HYPH</name>
<evidence type="ECO:0000256" key="1">
    <source>
        <dbReference type="ARBA" id="ARBA00022617"/>
    </source>
</evidence>
<dbReference type="GO" id="GO:0046872">
    <property type="term" value="F:metal ion binding"/>
    <property type="evidence" value="ECO:0007669"/>
    <property type="project" value="UniProtKB-KW"/>
</dbReference>
<evidence type="ECO:0000256" key="4">
    <source>
        <dbReference type="PROSITE-ProRule" id="PRU00433"/>
    </source>
</evidence>
<proteinExistence type="predicted"/>
<keyword evidence="3 4" id="KW-0408">Iron</keyword>
<dbReference type="STRING" id="1122133.SAMN02745157_0611"/>
<dbReference type="OrthoDB" id="9811281at2"/>
<evidence type="ECO:0000313" key="6">
    <source>
        <dbReference type="EMBL" id="SHE64025.1"/>
    </source>
</evidence>
<dbReference type="InterPro" id="IPR051459">
    <property type="entry name" value="Cytochrome_c-type_DH"/>
</dbReference>
<evidence type="ECO:0000259" key="5">
    <source>
        <dbReference type="PROSITE" id="PS51007"/>
    </source>
</evidence>
<accession>A0A1M4V503</accession>
<dbReference type="EMBL" id="FQUP01000001">
    <property type="protein sequence ID" value="SHE64025.1"/>
    <property type="molecule type" value="Genomic_DNA"/>
</dbReference>
<evidence type="ECO:0000256" key="2">
    <source>
        <dbReference type="ARBA" id="ARBA00022723"/>
    </source>
</evidence>
<gene>
    <name evidence="6" type="ORF">SAMN02745157_0611</name>
</gene>
<dbReference type="Proteomes" id="UP000184485">
    <property type="component" value="Unassembled WGS sequence"/>
</dbReference>
<keyword evidence="7" id="KW-1185">Reference proteome</keyword>
<dbReference type="Gene3D" id="1.10.760.10">
    <property type="entry name" value="Cytochrome c-like domain"/>
    <property type="match status" value="2"/>
</dbReference>
<evidence type="ECO:0000256" key="3">
    <source>
        <dbReference type="ARBA" id="ARBA00023004"/>
    </source>
</evidence>
<dbReference type="GO" id="GO:0009055">
    <property type="term" value="F:electron transfer activity"/>
    <property type="evidence" value="ECO:0007669"/>
    <property type="project" value="InterPro"/>
</dbReference>
<protein>
    <submittedName>
        <fullName evidence="6">Cytochrome c, mono-and diheme variants</fullName>
    </submittedName>
</protein>